<protein>
    <submittedName>
        <fullName evidence="1">Tetratricopeptide repeat protein</fullName>
    </submittedName>
</protein>
<evidence type="ECO:0000313" key="1">
    <source>
        <dbReference type="EMBL" id="RJF78256.1"/>
    </source>
</evidence>
<proteinExistence type="predicted"/>
<gene>
    <name evidence="1" type="ORF">D3877_24425</name>
</gene>
<sequence length="363" mass="40355">MDFGFLAVPIYMALIAFGFAVFTDTQTVNIEYVDVPESIAAETGYTSPVLVTRLADEMQLIAKKASTKAEVRQVELHEEKKPVAVLSEFVGLTPLVRVVQESVSLTPFTFSGEIVIHGDDLEMKLRGYDSHHRQFQIVKTAHHDQVPELVRGAAYEAMRVVNPYVLAAYQFKRDRLTRDFTPTLEIIQRELDHHDTEYSKWMLNLWGMVLYQQSDRRGAIEKFREAYAIDKDFLSPLLNWGVVEAREGNHSHAIELFKAVTSNKAAAAKNTAAAAAAYSEWGFSLALIGKYDDAFSKFETAAVTDGTFADVYSSWAEVLSALGRKEDASRMTARALALAPTEVVYTENLIGAVQSLPAAATTE</sequence>
<dbReference type="EMBL" id="QYUL01000004">
    <property type="protein sequence ID" value="RJF78256.1"/>
    <property type="molecule type" value="Genomic_DNA"/>
</dbReference>
<comment type="caution">
    <text evidence="1">The sequence shown here is derived from an EMBL/GenBank/DDBJ whole genome shotgun (WGS) entry which is preliminary data.</text>
</comment>
<dbReference type="SUPFAM" id="SSF48452">
    <property type="entry name" value="TPR-like"/>
    <property type="match status" value="1"/>
</dbReference>
<dbReference type="InterPro" id="IPR011990">
    <property type="entry name" value="TPR-like_helical_dom_sf"/>
</dbReference>
<dbReference type="OrthoDB" id="7295585at2"/>
<dbReference type="SMART" id="SM00028">
    <property type="entry name" value="TPR"/>
    <property type="match status" value="3"/>
</dbReference>
<reference evidence="1 2" key="1">
    <citation type="submission" date="2018-09" db="EMBL/GenBank/DDBJ databases">
        <authorList>
            <person name="Zhu H."/>
        </authorList>
    </citation>
    <scope>NUCLEOTIDE SEQUENCE [LARGE SCALE GENOMIC DNA]</scope>
    <source>
        <strain evidence="1 2">K2W22B-5</strain>
    </source>
</reference>
<name>A0A418VPS6_9PROT</name>
<organism evidence="1 2">
    <name type="scientific">Azospirillum cavernae</name>
    <dbReference type="NCBI Taxonomy" id="2320860"/>
    <lineage>
        <taxon>Bacteria</taxon>
        <taxon>Pseudomonadati</taxon>
        <taxon>Pseudomonadota</taxon>
        <taxon>Alphaproteobacteria</taxon>
        <taxon>Rhodospirillales</taxon>
        <taxon>Azospirillaceae</taxon>
        <taxon>Azospirillum</taxon>
    </lineage>
</organism>
<dbReference type="InterPro" id="IPR019734">
    <property type="entry name" value="TPR_rpt"/>
</dbReference>
<keyword evidence="2" id="KW-1185">Reference proteome</keyword>
<accession>A0A418VPS6</accession>
<evidence type="ECO:0000313" key="2">
    <source>
        <dbReference type="Proteomes" id="UP000283458"/>
    </source>
</evidence>
<dbReference type="AlphaFoldDB" id="A0A418VPS6"/>
<dbReference type="RefSeq" id="WP_119833397.1">
    <property type="nucleotide sequence ID" value="NZ_QYUL01000004.1"/>
</dbReference>
<dbReference type="Gene3D" id="1.25.40.10">
    <property type="entry name" value="Tetratricopeptide repeat domain"/>
    <property type="match status" value="1"/>
</dbReference>
<dbReference type="Proteomes" id="UP000283458">
    <property type="component" value="Unassembled WGS sequence"/>
</dbReference>